<dbReference type="AlphaFoldDB" id="A0A078F7S4"/>
<organism evidence="2 3">
    <name type="scientific">Brassica napus</name>
    <name type="common">Rape</name>
    <dbReference type="NCBI Taxonomy" id="3708"/>
    <lineage>
        <taxon>Eukaryota</taxon>
        <taxon>Viridiplantae</taxon>
        <taxon>Streptophyta</taxon>
        <taxon>Embryophyta</taxon>
        <taxon>Tracheophyta</taxon>
        <taxon>Spermatophyta</taxon>
        <taxon>Magnoliopsida</taxon>
        <taxon>eudicotyledons</taxon>
        <taxon>Gunneridae</taxon>
        <taxon>Pentapetalae</taxon>
        <taxon>rosids</taxon>
        <taxon>malvids</taxon>
        <taxon>Brassicales</taxon>
        <taxon>Brassicaceae</taxon>
        <taxon>Brassiceae</taxon>
        <taxon>Brassica</taxon>
    </lineage>
</organism>
<feature type="region of interest" description="Disordered" evidence="1">
    <location>
        <begin position="1"/>
        <end position="55"/>
    </location>
</feature>
<feature type="compositionally biased region" description="Basic and acidic residues" evidence="1">
    <location>
        <begin position="23"/>
        <end position="36"/>
    </location>
</feature>
<accession>A0A078F7S4</accession>
<gene>
    <name evidence="2" type="primary">BnaA02g05680D</name>
    <name evidence="2" type="ORF">GSBRNA2T00001371001</name>
</gene>
<proteinExistence type="predicted"/>
<protein>
    <submittedName>
        <fullName evidence="2">BnaA02g05680D protein</fullName>
    </submittedName>
</protein>
<name>A0A078F7S4_BRANA</name>
<feature type="compositionally biased region" description="Basic residues" evidence="1">
    <location>
        <begin position="45"/>
        <end position="55"/>
    </location>
</feature>
<sequence length="55" mass="6572">MRHHFSKRHNQRRGKTLGQRPLSKTEQRHGGGRDHPQASPETPRTRHICNRNRRI</sequence>
<feature type="compositionally biased region" description="Basic residues" evidence="1">
    <location>
        <begin position="1"/>
        <end position="15"/>
    </location>
</feature>
<dbReference type="Proteomes" id="UP000028999">
    <property type="component" value="Unassembled WGS sequence"/>
</dbReference>
<evidence type="ECO:0000313" key="3">
    <source>
        <dbReference type="Proteomes" id="UP000028999"/>
    </source>
</evidence>
<reference evidence="2 3" key="1">
    <citation type="journal article" date="2014" name="Science">
        <title>Plant genetics. Early allopolyploid evolution in the post-Neolithic Brassica napus oilseed genome.</title>
        <authorList>
            <person name="Chalhoub B."/>
            <person name="Denoeud F."/>
            <person name="Liu S."/>
            <person name="Parkin I.A."/>
            <person name="Tang H."/>
            <person name="Wang X."/>
            <person name="Chiquet J."/>
            <person name="Belcram H."/>
            <person name="Tong C."/>
            <person name="Samans B."/>
            <person name="Correa M."/>
            <person name="Da Silva C."/>
            <person name="Just J."/>
            <person name="Falentin C."/>
            <person name="Koh C.S."/>
            <person name="Le Clainche I."/>
            <person name="Bernard M."/>
            <person name="Bento P."/>
            <person name="Noel B."/>
            <person name="Labadie K."/>
            <person name="Alberti A."/>
            <person name="Charles M."/>
            <person name="Arnaud D."/>
            <person name="Guo H."/>
            <person name="Daviaud C."/>
            <person name="Alamery S."/>
            <person name="Jabbari K."/>
            <person name="Zhao M."/>
            <person name="Edger P.P."/>
            <person name="Chelaifa H."/>
            <person name="Tack D."/>
            <person name="Lassalle G."/>
            <person name="Mestiri I."/>
            <person name="Schnel N."/>
            <person name="Le Paslier M.C."/>
            <person name="Fan G."/>
            <person name="Renault V."/>
            <person name="Bayer P.E."/>
            <person name="Golicz A.A."/>
            <person name="Manoli S."/>
            <person name="Lee T.H."/>
            <person name="Thi V.H."/>
            <person name="Chalabi S."/>
            <person name="Hu Q."/>
            <person name="Fan C."/>
            <person name="Tollenaere R."/>
            <person name="Lu Y."/>
            <person name="Battail C."/>
            <person name="Shen J."/>
            <person name="Sidebottom C.H."/>
            <person name="Wang X."/>
            <person name="Canaguier A."/>
            <person name="Chauveau A."/>
            <person name="Berard A."/>
            <person name="Deniot G."/>
            <person name="Guan M."/>
            <person name="Liu Z."/>
            <person name="Sun F."/>
            <person name="Lim Y.P."/>
            <person name="Lyons E."/>
            <person name="Town C.D."/>
            <person name="Bancroft I."/>
            <person name="Wang X."/>
            <person name="Meng J."/>
            <person name="Ma J."/>
            <person name="Pires J.C."/>
            <person name="King G.J."/>
            <person name="Brunel D."/>
            <person name="Delourme R."/>
            <person name="Renard M."/>
            <person name="Aury J.M."/>
            <person name="Adams K.L."/>
            <person name="Batley J."/>
            <person name="Snowdon R.J."/>
            <person name="Tost J."/>
            <person name="Edwards D."/>
            <person name="Zhou Y."/>
            <person name="Hua W."/>
            <person name="Sharpe A.G."/>
            <person name="Paterson A.H."/>
            <person name="Guan C."/>
            <person name="Wincker P."/>
        </authorList>
    </citation>
    <scope>NUCLEOTIDE SEQUENCE [LARGE SCALE GENOMIC DNA]</scope>
    <source>
        <strain evidence="3">cv. Darmor-bzh</strain>
    </source>
</reference>
<dbReference type="Gramene" id="CDY09142">
    <property type="protein sequence ID" value="CDY09142"/>
    <property type="gene ID" value="GSBRNA2T00001371001"/>
</dbReference>
<keyword evidence="3" id="KW-1185">Reference proteome</keyword>
<evidence type="ECO:0000313" key="2">
    <source>
        <dbReference type="EMBL" id="CDY09142.1"/>
    </source>
</evidence>
<dbReference type="EMBL" id="LK031993">
    <property type="protein sequence ID" value="CDY09142.1"/>
    <property type="molecule type" value="Genomic_DNA"/>
</dbReference>
<dbReference type="PaxDb" id="3708-A0A078F7S4"/>
<evidence type="ECO:0000256" key="1">
    <source>
        <dbReference type="SAM" id="MobiDB-lite"/>
    </source>
</evidence>